<dbReference type="Pfam" id="PF02178">
    <property type="entry name" value="AT_hook"/>
    <property type="match status" value="4"/>
</dbReference>
<evidence type="ECO:0000256" key="2">
    <source>
        <dbReference type="ARBA" id="ARBA00023125"/>
    </source>
</evidence>
<dbReference type="EMBL" id="MLFT02000007">
    <property type="protein sequence ID" value="PHT44180.1"/>
    <property type="molecule type" value="Genomic_DNA"/>
</dbReference>
<dbReference type="PRINTS" id="PR00929">
    <property type="entry name" value="ATHOOK"/>
</dbReference>
<feature type="compositionally biased region" description="Basic and acidic residues" evidence="3">
    <location>
        <begin position="202"/>
        <end position="211"/>
    </location>
</feature>
<dbReference type="Proteomes" id="UP000224567">
    <property type="component" value="Unassembled WGS sequence"/>
</dbReference>
<dbReference type="InterPro" id="IPR000116">
    <property type="entry name" value="HMGA"/>
</dbReference>
<dbReference type="SMART" id="SM00384">
    <property type="entry name" value="AT_hook"/>
    <property type="match status" value="4"/>
</dbReference>
<evidence type="ECO:0000313" key="4">
    <source>
        <dbReference type="EMBL" id="PHT44180.1"/>
    </source>
</evidence>
<accession>A0A2G2WGB8</accession>
<keyword evidence="2" id="KW-0238">DNA-binding</keyword>
<dbReference type="AlphaFoldDB" id="A0A2G2WGB8"/>
<evidence type="ECO:0000256" key="3">
    <source>
        <dbReference type="SAM" id="MobiDB-lite"/>
    </source>
</evidence>
<dbReference type="GO" id="GO:0006355">
    <property type="term" value="P:regulation of DNA-templated transcription"/>
    <property type="evidence" value="ECO:0007669"/>
    <property type="project" value="InterPro"/>
</dbReference>
<evidence type="ECO:0000256" key="1">
    <source>
        <dbReference type="ARBA" id="ARBA00022737"/>
    </source>
</evidence>
<organism evidence="4 5">
    <name type="scientific">Capsicum baccatum</name>
    <name type="common">Peruvian pepper</name>
    <dbReference type="NCBI Taxonomy" id="33114"/>
    <lineage>
        <taxon>Eukaryota</taxon>
        <taxon>Viridiplantae</taxon>
        <taxon>Streptophyta</taxon>
        <taxon>Embryophyta</taxon>
        <taxon>Tracheophyta</taxon>
        <taxon>Spermatophyta</taxon>
        <taxon>Magnoliopsida</taxon>
        <taxon>eudicotyledons</taxon>
        <taxon>Gunneridae</taxon>
        <taxon>Pentapetalae</taxon>
        <taxon>asterids</taxon>
        <taxon>lamiids</taxon>
        <taxon>Solanales</taxon>
        <taxon>Solanaceae</taxon>
        <taxon>Solanoideae</taxon>
        <taxon>Capsiceae</taxon>
        <taxon>Capsicum</taxon>
    </lineage>
</organism>
<comment type="caution">
    <text evidence="4">The sequence shown here is derived from an EMBL/GenBank/DDBJ whole genome shotgun (WGS) entry which is preliminary data.</text>
</comment>
<reference evidence="4 5" key="1">
    <citation type="journal article" date="2017" name="Genome Biol.">
        <title>New reference genome sequences of hot pepper reveal the massive evolution of plant disease-resistance genes by retroduplication.</title>
        <authorList>
            <person name="Kim S."/>
            <person name="Park J."/>
            <person name="Yeom S.I."/>
            <person name="Kim Y.M."/>
            <person name="Seo E."/>
            <person name="Kim K.T."/>
            <person name="Kim M.S."/>
            <person name="Lee J.M."/>
            <person name="Cheong K."/>
            <person name="Shin H.S."/>
            <person name="Kim S.B."/>
            <person name="Han K."/>
            <person name="Lee J."/>
            <person name="Park M."/>
            <person name="Lee H.A."/>
            <person name="Lee H.Y."/>
            <person name="Lee Y."/>
            <person name="Oh S."/>
            <person name="Lee J.H."/>
            <person name="Choi E."/>
            <person name="Choi E."/>
            <person name="Lee S.E."/>
            <person name="Jeon J."/>
            <person name="Kim H."/>
            <person name="Choi G."/>
            <person name="Song H."/>
            <person name="Lee J."/>
            <person name="Lee S.C."/>
            <person name="Kwon J.K."/>
            <person name="Lee H.Y."/>
            <person name="Koo N."/>
            <person name="Hong Y."/>
            <person name="Kim R.W."/>
            <person name="Kang W.H."/>
            <person name="Huh J.H."/>
            <person name="Kang B.C."/>
            <person name="Yang T.J."/>
            <person name="Lee Y.H."/>
            <person name="Bennetzen J.L."/>
            <person name="Choi D."/>
        </authorList>
    </citation>
    <scope>NUCLEOTIDE SEQUENCE [LARGE SCALE GENOMIC DNA]</scope>
    <source>
        <strain evidence="5">cv. PBC81</strain>
    </source>
</reference>
<sequence length="350" mass="37591">MAEEEKKASSPPTCSKLSPAASEFMPSYAMVLPSLAAEKLVAQTSAPLNAMDNLTKGFQAKRFKPGDLQPTAPSVATATGSGRGRGRPKKTPPEALNAAPQGKSNGSGRGRGRPKKTPPEALNAAPQGKSNGSGRGRGRPKKISSVAITEPSQEKKGRGRPKRTISVGDTATPLPTAPPVPTFPASSSAPPDFCTSSSIDGTTKRGMDSGRRNTTPFKRQRVVEMGVFQDENDLKVLNSGKPSNKIYFTGQAKVARSADVTVSLRWLVCGFLAGPPYHTKSKESLVLSNKDIENNIMDKTRSQEIESLKEKNLRLRQQMMRMYRAWASRLTPPPLPTFDPANTLSLPPKL</sequence>
<dbReference type="GO" id="GO:0005634">
    <property type="term" value="C:nucleus"/>
    <property type="evidence" value="ECO:0007669"/>
    <property type="project" value="InterPro"/>
</dbReference>
<name>A0A2G2WGB8_CAPBA</name>
<dbReference type="PRINTS" id="PR00930">
    <property type="entry name" value="HIGHMOBLTYIY"/>
</dbReference>
<protein>
    <submittedName>
        <fullName evidence="4">Uncharacterized protein</fullName>
    </submittedName>
</protein>
<reference evidence="5" key="2">
    <citation type="journal article" date="2017" name="J. Anim. Genet.">
        <title>Multiple reference genome sequences of hot pepper reveal the massive evolution of plant disease resistance genes by retroduplication.</title>
        <authorList>
            <person name="Kim S."/>
            <person name="Park J."/>
            <person name="Yeom S.-I."/>
            <person name="Kim Y.-M."/>
            <person name="Seo E."/>
            <person name="Kim K.-T."/>
            <person name="Kim M.-S."/>
            <person name="Lee J.M."/>
            <person name="Cheong K."/>
            <person name="Shin H.-S."/>
            <person name="Kim S.-B."/>
            <person name="Han K."/>
            <person name="Lee J."/>
            <person name="Park M."/>
            <person name="Lee H.-A."/>
            <person name="Lee H.-Y."/>
            <person name="Lee Y."/>
            <person name="Oh S."/>
            <person name="Lee J.H."/>
            <person name="Choi E."/>
            <person name="Choi E."/>
            <person name="Lee S.E."/>
            <person name="Jeon J."/>
            <person name="Kim H."/>
            <person name="Choi G."/>
            <person name="Song H."/>
            <person name="Lee J."/>
            <person name="Lee S.-C."/>
            <person name="Kwon J.-K."/>
            <person name="Lee H.-Y."/>
            <person name="Koo N."/>
            <person name="Hong Y."/>
            <person name="Kim R.W."/>
            <person name="Kang W.-H."/>
            <person name="Huh J.H."/>
            <person name="Kang B.-C."/>
            <person name="Yang T.-J."/>
            <person name="Lee Y.-H."/>
            <person name="Bennetzen J.L."/>
            <person name="Choi D."/>
        </authorList>
    </citation>
    <scope>NUCLEOTIDE SEQUENCE [LARGE SCALE GENOMIC DNA]</scope>
    <source>
        <strain evidence="5">cv. PBC81</strain>
    </source>
</reference>
<dbReference type="STRING" id="33114.A0A2G2WGB8"/>
<dbReference type="GO" id="GO:0003677">
    <property type="term" value="F:DNA binding"/>
    <property type="evidence" value="ECO:0007669"/>
    <property type="project" value="UniProtKB-KW"/>
</dbReference>
<gene>
    <name evidence="4" type="ORF">CQW23_18205</name>
</gene>
<feature type="compositionally biased region" description="Polar residues" evidence="3">
    <location>
        <begin position="71"/>
        <end position="80"/>
    </location>
</feature>
<dbReference type="InterPro" id="IPR017956">
    <property type="entry name" value="AT_hook_DNA-bd_motif"/>
</dbReference>
<keyword evidence="5" id="KW-1185">Reference proteome</keyword>
<dbReference type="GO" id="GO:0000785">
    <property type="term" value="C:chromatin"/>
    <property type="evidence" value="ECO:0007669"/>
    <property type="project" value="InterPro"/>
</dbReference>
<keyword evidence="1" id="KW-0677">Repeat</keyword>
<proteinExistence type="predicted"/>
<feature type="region of interest" description="Disordered" evidence="3">
    <location>
        <begin position="61"/>
        <end position="214"/>
    </location>
</feature>
<evidence type="ECO:0000313" key="5">
    <source>
        <dbReference type="Proteomes" id="UP000224567"/>
    </source>
</evidence>